<dbReference type="Proteomes" id="UP001465668">
    <property type="component" value="Unassembled WGS sequence"/>
</dbReference>
<evidence type="ECO:0000313" key="3">
    <source>
        <dbReference type="EMBL" id="KAK9779176.1"/>
    </source>
</evidence>
<dbReference type="PANTHER" id="PTHR48229">
    <property type="entry name" value="CAIB/BAIF FAMILY ENZYME (AFU_ORTHOLOGUE AFUA_1G05360)-RELATED"/>
    <property type="match status" value="1"/>
</dbReference>
<dbReference type="Pfam" id="PF02515">
    <property type="entry name" value="CoA_transf_3"/>
    <property type="match status" value="1"/>
</dbReference>
<gene>
    <name evidence="3" type="ORF">SCAR479_04043</name>
</gene>
<dbReference type="SUPFAM" id="SSF89796">
    <property type="entry name" value="CoA-transferase family III (CaiB/BaiF)"/>
    <property type="match status" value="2"/>
</dbReference>
<dbReference type="Pfam" id="PF06985">
    <property type="entry name" value="HET"/>
    <property type="match status" value="1"/>
</dbReference>
<comment type="caution">
    <text evidence="3">The sequence shown here is derived from an EMBL/GenBank/DDBJ whole genome shotgun (WGS) entry which is preliminary data.</text>
</comment>
<dbReference type="EMBL" id="JARVKM010000012">
    <property type="protein sequence ID" value="KAK9779176.1"/>
    <property type="molecule type" value="Genomic_DNA"/>
</dbReference>
<dbReference type="Pfam" id="PF26639">
    <property type="entry name" value="Het-6_barrel"/>
    <property type="match status" value="1"/>
</dbReference>
<sequence length="965" mass="106292">MAIEPAAQLSRPMITDDYSVVAGAHVALEALAAVCSSELPSMFEAHLKNVTFHAASASTDMICFPCPLKEQDLGSALKAIEGCVAAIIADLRYGHQERDVTVDVGKVTCFLMSAYLTTLDGMGKSDTRIKSRLPGEYYHIHGSLDASTTLQMLGLPPFMPDLTDYHQCVEQIETAVKRFTVAELEHLNQHHRQAGAPALTRDGFLQTPHGQALAEIAPFTVQSLGNPTPPQLFPSASAQPGVQQCLTGIRVLEFCRVIAGPTIGRSLAAHGASVLKVTSPKLPDVPFFQLDVNTGKHTTSLHLKDASDRAKFEDLLETADVIIDGYRPGVLASLGYTPEVLATRAAACGRGIVYVAEDCFGGTSVEGAEWAARPGWQQIADCVTGVAWEQGRFMGLDEPVVPPFPISDYGTGILGTVAALAGLYRRATEGGSWVCRTSLSQYDLFLLSMGTYSPEEQKRLREKYDRAFFDLRHSDSVDEVSSRALRSMKRLHPVLFSDDMMQSAPSPGFGGVLRWPKEPLSVDGLEIKYCRTARPNGYDSPTWQDWEVDDGLMEPIENDQIRILDLLPGEAGDPIRCRIRVANLQDQPQYEALSYVWGEHSDGVTIEMQERKSWVVHVTRNLHSALRRLRQTNKCRRVWVDQLCINQDDYQGKSAQVRLMRRIYSECKLAVLWLGNIRDDNMLADAKSVVSYFGFLAAASVSKSSTGTGPGDLGLDKSPTVETPTSDDGFHAALQAIIPIFAIGMRRIHATRCDYGLTVQQVYVAATMDFIEDTDGLCVLDMDPRVEDSIATPGLPRWALDLSATTGYESTSTWVVERYFHYSANRGLSSDRWSSYEGKSLALKGVLVDRIKIAGPSISGQGWVQDGLLAKPSENVVHCLQKGHRKFFITETGLIGLGHLEIQPGDEVCIFNMGQVPFTLRKRSEARGSLLEYEFVGGAYVQGVMRGEWYEEQTPKPVERTLYLY</sequence>
<reference evidence="3 4" key="1">
    <citation type="submission" date="2024-02" db="EMBL/GenBank/DDBJ databases">
        <title>First draft genome assembly of two strains of Seiridium cardinale.</title>
        <authorList>
            <person name="Emiliani G."/>
            <person name="Scali E."/>
        </authorList>
    </citation>
    <scope>NUCLEOTIDE SEQUENCE [LARGE SCALE GENOMIC DNA]</scope>
    <source>
        <strain evidence="3 4">BM-138-000479</strain>
    </source>
</reference>
<dbReference type="PANTHER" id="PTHR48229:SF1">
    <property type="entry name" value="ALPHA METHYLACYL-COA RACEMASE-RELATED"/>
    <property type="match status" value="1"/>
</dbReference>
<keyword evidence="4" id="KW-1185">Reference proteome</keyword>
<dbReference type="InterPro" id="IPR010730">
    <property type="entry name" value="HET"/>
</dbReference>
<feature type="domain" description="Heterokaryon incompatibility" evidence="2">
    <location>
        <begin position="590"/>
        <end position="686"/>
    </location>
</feature>
<evidence type="ECO:0000256" key="1">
    <source>
        <dbReference type="ARBA" id="ARBA00008383"/>
    </source>
</evidence>
<protein>
    <submittedName>
        <fullName evidence="3">CoA-transferase family III</fullName>
    </submittedName>
</protein>
<organism evidence="3 4">
    <name type="scientific">Seiridium cardinale</name>
    <dbReference type="NCBI Taxonomy" id="138064"/>
    <lineage>
        <taxon>Eukaryota</taxon>
        <taxon>Fungi</taxon>
        <taxon>Dikarya</taxon>
        <taxon>Ascomycota</taxon>
        <taxon>Pezizomycotina</taxon>
        <taxon>Sordariomycetes</taxon>
        <taxon>Xylariomycetidae</taxon>
        <taxon>Amphisphaeriales</taxon>
        <taxon>Sporocadaceae</taxon>
        <taxon>Seiridium</taxon>
    </lineage>
</organism>
<evidence type="ECO:0000259" key="2">
    <source>
        <dbReference type="Pfam" id="PF06985"/>
    </source>
</evidence>
<dbReference type="InterPro" id="IPR052985">
    <property type="entry name" value="CoA-trans_III_biosynth/detox"/>
</dbReference>
<evidence type="ECO:0000313" key="4">
    <source>
        <dbReference type="Proteomes" id="UP001465668"/>
    </source>
</evidence>
<dbReference type="InterPro" id="IPR003673">
    <property type="entry name" value="CoA-Trfase_fam_III"/>
</dbReference>
<dbReference type="Gene3D" id="3.40.50.10540">
    <property type="entry name" value="Crotonobetainyl-coa:carnitine coa-transferase, domain 1"/>
    <property type="match status" value="1"/>
</dbReference>
<name>A0ABR2XZE4_9PEZI</name>
<comment type="similarity">
    <text evidence="1">Belongs to the CoA-transferase III family.</text>
</comment>
<accession>A0ABR2XZE4</accession>
<dbReference type="InterPro" id="IPR023606">
    <property type="entry name" value="CoA-Trfase_III_dom_1_sf"/>
</dbReference>
<proteinExistence type="inferred from homology"/>